<feature type="transmembrane region" description="Helical" evidence="1">
    <location>
        <begin position="78"/>
        <end position="99"/>
    </location>
</feature>
<dbReference type="EMBL" id="NPKH01000033">
    <property type="protein sequence ID" value="PAP92712.1"/>
    <property type="molecule type" value="Genomic_DNA"/>
</dbReference>
<evidence type="ECO:0000256" key="1">
    <source>
        <dbReference type="SAM" id="Phobius"/>
    </source>
</evidence>
<evidence type="ECO:0000313" key="2">
    <source>
        <dbReference type="EMBL" id="PAP92712.1"/>
    </source>
</evidence>
<accession>A0A271KAB2</accession>
<keyword evidence="1" id="KW-0812">Transmembrane</keyword>
<sequence length="105" mass="11679">MGKREVQTVTEYRIAGDQLTDDPVIALDIAERILQAAEHDRIVYVVATAEPPQADLIEKTEPQQIRVTRTSFRDLEDLLLVLYAAYALVVLGVTAFVVMELGPVL</sequence>
<keyword evidence="3" id="KW-1185">Reference proteome</keyword>
<organism evidence="2 3">
    <name type="scientific">Mesorhizobium wenxiniae</name>
    <dbReference type="NCBI Taxonomy" id="2014805"/>
    <lineage>
        <taxon>Bacteria</taxon>
        <taxon>Pseudomonadati</taxon>
        <taxon>Pseudomonadota</taxon>
        <taxon>Alphaproteobacteria</taxon>
        <taxon>Hyphomicrobiales</taxon>
        <taxon>Phyllobacteriaceae</taxon>
        <taxon>Mesorhizobium</taxon>
    </lineage>
</organism>
<gene>
    <name evidence="2" type="ORF">CIT31_25760</name>
</gene>
<comment type="caution">
    <text evidence="2">The sequence shown here is derived from an EMBL/GenBank/DDBJ whole genome shotgun (WGS) entry which is preliminary data.</text>
</comment>
<keyword evidence="1" id="KW-0472">Membrane</keyword>
<dbReference type="OrthoDB" id="8083903at2"/>
<protein>
    <submittedName>
        <fullName evidence="2">Uncharacterized protein</fullName>
    </submittedName>
</protein>
<keyword evidence="1" id="KW-1133">Transmembrane helix</keyword>
<evidence type="ECO:0000313" key="3">
    <source>
        <dbReference type="Proteomes" id="UP000215931"/>
    </source>
</evidence>
<proteinExistence type="predicted"/>
<dbReference type="Proteomes" id="UP000215931">
    <property type="component" value="Unassembled WGS sequence"/>
</dbReference>
<dbReference type="AlphaFoldDB" id="A0A271KAB2"/>
<reference evidence="2 3" key="1">
    <citation type="submission" date="2017-08" db="EMBL/GenBank/DDBJ databases">
        <title>Mesorhizobium wenxinae sp. nov., a novel rhizobial species isolated from root nodules of chickpea (Cicer arietinum L.).</title>
        <authorList>
            <person name="Zhang J."/>
        </authorList>
    </citation>
    <scope>NUCLEOTIDE SEQUENCE [LARGE SCALE GENOMIC DNA]</scope>
    <source>
        <strain evidence="3">WYCCWR 10019</strain>
    </source>
</reference>
<name>A0A271KAB2_9HYPH</name>